<comment type="caution">
    <text evidence="1">The sequence shown here is derived from an EMBL/GenBank/DDBJ whole genome shotgun (WGS) entry which is preliminary data.</text>
</comment>
<dbReference type="EMBL" id="CM055100">
    <property type="protein sequence ID" value="KAJ7543789.1"/>
    <property type="molecule type" value="Genomic_DNA"/>
</dbReference>
<dbReference type="Proteomes" id="UP001162992">
    <property type="component" value="Chromosome 9"/>
</dbReference>
<accession>A0ACC2CPG3</accession>
<evidence type="ECO:0000313" key="1">
    <source>
        <dbReference type="EMBL" id="KAJ7543789.1"/>
    </source>
</evidence>
<reference evidence="2" key="1">
    <citation type="journal article" date="2024" name="Proc. Natl. Acad. Sci. U.S.A.">
        <title>Extraordinary preservation of gene collinearity over three hundred million years revealed in homosporous lycophytes.</title>
        <authorList>
            <person name="Li C."/>
            <person name="Wickell D."/>
            <person name="Kuo L.Y."/>
            <person name="Chen X."/>
            <person name="Nie B."/>
            <person name="Liao X."/>
            <person name="Peng D."/>
            <person name="Ji J."/>
            <person name="Jenkins J."/>
            <person name="Williams M."/>
            <person name="Shu S."/>
            <person name="Plott C."/>
            <person name="Barry K."/>
            <person name="Rajasekar S."/>
            <person name="Grimwood J."/>
            <person name="Han X."/>
            <person name="Sun S."/>
            <person name="Hou Z."/>
            <person name="He W."/>
            <person name="Dai G."/>
            <person name="Sun C."/>
            <person name="Schmutz J."/>
            <person name="Leebens-Mack J.H."/>
            <person name="Li F.W."/>
            <person name="Wang L."/>
        </authorList>
    </citation>
    <scope>NUCLEOTIDE SEQUENCE [LARGE SCALE GENOMIC DNA]</scope>
    <source>
        <strain evidence="2">cv. PW_Plant_1</strain>
    </source>
</reference>
<sequence>MAFTLRGTQSSLWQPQGARRPRVSAPRLATNLCLVSGRLPSVRCSAQGGDASAQGVRLKSTPSQSWMHRDSSFADTYAGWSLVESDATDDFSRGLLKIGMGIALGVGFALASYSIYSRKGFSGTKDGLAFVPVVFQRQQGLSISFADSAGPEETSTTTPKLNVDTQGPVEASESITEEVTDLHQPNNSGQVPPYYKEVTDANSGELFLSAAAATPFSVRSLILKPVSSLNAAEDPTLAGSSENGNAQQSERGSITVNDAGIEQKGNTIESNGSINSNIVKEIQVIEPVANNESDVPVNHTSSLTVSEIFPIDDAEQVNSEFPTSVEAKDTREATGSSEVVIATSLDLDCMARAAEKLLEEIEQDIFFSSPTFTPVHVPSGTIDLMISSVPLSPDSLNESMVNVNASEHVDKVVRSSMFEVSRPALGSEVWKSPFGIPAPSAHSAASKVKLGRVLVPAVVDQLQEQALAAMHGLKVIEAHTEAGNICTRREYARWLIAASHTLARSSAHKVFPAMYIENVSELAFDDVLPEDPDFPFIQGLAEAGLISSRLSDLNEENIENRVLFLPDSPLSRQDLVSWKVALEQHNIPKIDNESLQTVSGFIDLEKIHKDALPALAVDVSAGERSITAMAFGYTRRFQPDKPVTIAQAAVALTSGEAGEHVAEELARLEAETLAEAAVSTEIAMEARAKKEANAAYIEELEEERKCTAAAQSLVGALRLELEAFKTEREEEKFAILKDRAAIESEKEFVSHIRIDIERLSQELSNEKVKVAFDREKLEKLVAEAEREKLSITTVRSELEVEKKALTLARRWAEDEAKQARAHAKILEEARKRWENQGIEVHVDQELDDNNIPSTIWTYDHEKVLSESSLQKSHNLNIAATAEEIKRKCKEILDKLLEVSGKKFIESRQETHEALQEIWKKALEIQQATYSIATEKSHELNEKTNELQKAAISAVAGLSAQVVEGTKKLADGCKGGAEKLVERFKT</sequence>
<keyword evidence="2" id="KW-1185">Reference proteome</keyword>
<evidence type="ECO:0000313" key="2">
    <source>
        <dbReference type="Proteomes" id="UP001162992"/>
    </source>
</evidence>
<organism evidence="1 2">
    <name type="scientific">Diphasiastrum complanatum</name>
    <name type="common">Issler's clubmoss</name>
    <name type="synonym">Lycopodium complanatum</name>
    <dbReference type="NCBI Taxonomy" id="34168"/>
    <lineage>
        <taxon>Eukaryota</taxon>
        <taxon>Viridiplantae</taxon>
        <taxon>Streptophyta</taxon>
        <taxon>Embryophyta</taxon>
        <taxon>Tracheophyta</taxon>
        <taxon>Lycopodiopsida</taxon>
        <taxon>Lycopodiales</taxon>
        <taxon>Lycopodiaceae</taxon>
        <taxon>Lycopodioideae</taxon>
        <taxon>Diphasiastrum</taxon>
    </lineage>
</organism>
<proteinExistence type="predicted"/>
<name>A0ACC2CPG3_DIPCM</name>
<protein>
    <submittedName>
        <fullName evidence="1">Uncharacterized protein</fullName>
    </submittedName>
</protein>
<gene>
    <name evidence="1" type="ORF">O6H91_09G052800</name>
</gene>